<dbReference type="Proteomes" id="UP000005951">
    <property type="component" value="Unassembled WGS sequence"/>
</dbReference>
<dbReference type="AlphaFoldDB" id="K8XNB8"/>
<dbReference type="InterPro" id="IPR052917">
    <property type="entry name" value="Stress-Dev_Protein"/>
</dbReference>
<dbReference type="EMBL" id="AJYC02000078">
    <property type="protein sequence ID" value="EKT79727.1"/>
    <property type="molecule type" value="Genomic_DNA"/>
</dbReference>
<dbReference type="RefSeq" id="WP_005260821.1">
    <property type="nucleotide sequence ID" value="NZ_AJYC02000078.1"/>
</dbReference>
<dbReference type="PANTHER" id="PTHR34818:SF1">
    <property type="entry name" value="PROTEIN BLI-3"/>
    <property type="match status" value="1"/>
</dbReference>
<proteinExistence type="predicted"/>
<dbReference type="InterPro" id="IPR012349">
    <property type="entry name" value="Split_barrel_FMN-bd"/>
</dbReference>
<dbReference type="Pfam" id="PF16242">
    <property type="entry name" value="Pyrid_ox_like"/>
    <property type="match status" value="1"/>
</dbReference>
<evidence type="ECO:0000313" key="3">
    <source>
        <dbReference type="Proteomes" id="UP000005951"/>
    </source>
</evidence>
<protein>
    <recommendedName>
        <fullName evidence="1">General stress protein FMN-binding split barrel domain-containing protein</fullName>
    </recommendedName>
</protein>
<dbReference type="InterPro" id="IPR038725">
    <property type="entry name" value="YdaG_split_barrel_FMN-bd"/>
</dbReference>
<sequence length="158" mass="17703">MRRTDSLGRLRELLAPFTVALLTTAGEDDRLVSRPMLPQIDEFDGSFRFLAHERSRVIAQVRRCAEVNVAFAGPSTWVSLAGTALVREDPDAVRRWWHLDLAPWFPQGAQTPGLRVIEVRADEARFWRAPGIVESLRGLLTRPGTGPAVRPRTRGLPL</sequence>
<accession>K8XNB8</accession>
<name>K8XNB8_RHOOP</name>
<evidence type="ECO:0000313" key="2">
    <source>
        <dbReference type="EMBL" id="EKT79727.1"/>
    </source>
</evidence>
<evidence type="ECO:0000259" key="1">
    <source>
        <dbReference type="Pfam" id="PF16242"/>
    </source>
</evidence>
<feature type="domain" description="General stress protein FMN-binding split barrel" evidence="1">
    <location>
        <begin position="6"/>
        <end position="131"/>
    </location>
</feature>
<dbReference type="SUPFAM" id="SSF50475">
    <property type="entry name" value="FMN-binding split barrel"/>
    <property type="match status" value="1"/>
</dbReference>
<reference evidence="2 3" key="1">
    <citation type="journal article" date="2013" name="Genome Announc.">
        <title>Draft Genome Sequence of Rhodococcus opacus Strain M213 Shows a Diverse Catabolic Potential.</title>
        <authorList>
            <person name="Pathak A."/>
            <person name="Green S.J."/>
            <person name="Ogram A."/>
            <person name="Chauhan A."/>
        </authorList>
    </citation>
    <scope>NUCLEOTIDE SEQUENCE [LARGE SCALE GENOMIC DNA]</scope>
    <source>
        <strain evidence="2 3">M213</strain>
    </source>
</reference>
<dbReference type="PANTHER" id="PTHR34818">
    <property type="entry name" value="PROTEIN BLI-3"/>
    <property type="match status" value="1"/>
</dbReference>
<comment type="caution">
    <text evidence="2">The sequence shown here is derived from an EMBL/GenBank/DDBJ whole genome shotgun (WGS) entry which is preliminary data.</text>
</comment>
<gene>
    <name evidence="2" type="ORF">WSS_A25930</name>
</gene>
<dbReference type="Gene3D" id="2.30.110.10">
    <property type="entry name" value="Electron Transport, Fmn-binding Protein, Chain A"/>
    <property type="match status" value="1"/>
</dbReference>
<organism evidence="2 3">
    <name type="scientific">Rhodococcus opacus M213</name>
    <dbReference type="NCBI Taxonomy" id="1129896"/>
    <lineage>
        <taxon>Bacteria</taxon>
        <taxon>Bacillati</taxon>
        <taxon>Actinomycetota</taxon>
        <taxon>Actinomycetes</taxon>
        <taxon>Mycobacteriales</taxon>
        <taxon>Nocardiaceae</taxon>
        <taxon>Rhodococcus</taxon>
    </lineage>
</organism>